<dbReference type="SUPFAM" id="SSF51283">
    <property type="entry name" value="dUTPase-like"/>
    <property type="match status" value="1"/>
</dbReference>
<dbReference type="Gene3D" id="2.70.40.10">
    <property type="match status" value="1"/>
</dbReference>
<proteinExistence type="inferred from homology"/>
<sequence length="142" mass="15681">MKVKIIRVDKTLPLPEYKTEGSVAFDLYSRIDAAIKPREVVVLPSNLIIEVPPGHALILASRSSLAQKKGLVLRNAIGVIDMDYHGPKDEIGLQVYNFTEQPVMIERGERLMQGLIVPIVRAEWEEVGQIKDSSRGGFGSTG</sequence>
<comment type="catalytic activity">
    <reaction evidence="5">
        <text>dUTP + H2O = dUMP + diphosphate + H(+)</text>
        <dbReference type="Rhea" id="RHEA:10248"/>
        <dbReference type="ChEBI" id="CHEBI:15377"/>
        <dbReference type="ChEBI" id="CHEBI:15378"/>
        <dbReference type="ChEBI" id="CHEBI:33019"/>
        <dbReference type="ChEBI" id="CHEBI:61555"/>
        <dbReference type="ChEBI" id="CHEBI:246422"/>
        <dbReference type="EC" id="3.6.1.23"/>
    </reaction>
</comment>
<accession>A0A1F5PM14</accession>
<evidence type="ECO:0000256" key="5">
    <source>
        <dbReference type="ARBA" id="ARBA00047686"/>
    </source>
</evidence>
<dbReference type="InterPro" id="IPR029054">
    <property type="entry name" value="dUTPase-like"/>
</dbReference>
<gene>
    <name evidence="7" type="ORF">A2722_00690</name>
</gene>
<comment type="similarity">
    <text evidence="1">Belongs to the dUTPase family.</text>
</comment>
<evidence type="ECO:0000256" key="4">
    <source>
        <dbReference type="ARBA" id="ARBA00023080"/>
    </source>
</evidence>
<feature type="domain" description="dUTPase-like" evidence="6">
    <location>
        <begin position="13"/>
        <end position="142"/>
    </location>
</feature>
<dbReference type="InterPro" id="IPR036157">
    <property type="entry name" value="dUTPase-like_sf"/>
</dbReference>
<dbReference type="GO" id="GO:0046081">
    <property type="term" value="P:dUTP catabolic process"/>
    <property type="evidence" value="ECO:0007669"/>
    <property type="project" value="InterPro"/>
</dbReference>
<dbReference type="NCBIfam" id="TIGR00576">
    <property type="entry name" value="dut"/>
    <property type="match status" value="1"/>
</dbReference>
<reference evidence="7 8" key="1">
    <citation type="journal article" date="2016" name="Nat. Commun.">
        <title>Thousands of microbial genomes shed light on interconnected biogeochemical processes in an aquifer system.</title>
        <authorList>
            <person name="Anantharaman K."/>
            <person name="Brown C.T."/>
            <person name="Hug L.A."/>
            <person name="Sharon I."/>
            <person name="Castelle C.J."/>
            <person name="Probst A.J."/>
            <person name="Thomas B.C."/>
            <person name="Singh A."/>
            <person name="Wilkins M.J."/>
            <person name="Karaoz U."/>
            <person name="Brodie E.L."/>
            <person name="Williams K.H."/>
            <person name="Hubbard S.S."/>
            <person name="Banfield J.F."/>
        </authorList>
    </citation>
    <scope>NUCLEOTIDE SEQUENCE [LARGE SCALE GENOMIC DNA]</scope>
</reference>
<dbReference type="NCBIfam" id="NF001862">
    <property type="entry name" value="PRK00601.1"/>
    <property type="match status" value="1"/>
</dbReference>
<keyword evidence="3" id="KW-0378">Hydrolase</keyword>
<name>A0A1F5PM14_9BACT</name>
<dbReference type="GO" id="GO:0004170">
    <property type="term" value="F:dUTP diphosphatase activity"/>
    <property type="evidence" value="ECO:0007669"/>
    <property type="project" value="UniProtKB-EC"/>
</dbReference>
<dbReference type="CDD" id="cd07557">
    <property type="entry name" value="trimeric_dUTPase"/>
    <property type="match status" value="1"/>
</dbReference>
<comment type="caution">
    <text evidence="7">The sequence shown here is derived from an EMBL/GenBank/DDBJ whole genome shotgun (WGS) entry which is preliminary data.</text>
</comment>
<dbReference type="GO" id="GO:0006226">
    <property type="term" value="P:dUMP biosynthetic process"/>
    <property type="evidence" value="ECO:0007669"/>
    <property type="project" value="InterPro"/>
</dbReference>
<dbReference type="InterPro" id="IPR033704">
    <property type="entry name" value="dUTPase_trimeric"/>
</dbReference>
<evidence type="ECO:0000313" key="8">
    <source>
        <dbReference type="Proteomes" id="UP000178377"/>
    </source>
</evidence>
<dbReference type="PANTHER" id="PTHR11241:SF0">
    <property type="entry name" value="DEOXYURIDINE 5'-TRIPHOSPHATE NUCLEOTIDOHYDROLASE"/>
    <property type="match status" value="1"/>
</dbReference>
<keyword evidence="4" id="KW-0546">Nucleotide metabolism</keyword>
<evidence type="ECO:0000259" key="6">
    <source>
        <dbReference type="Pfam" id="PF00692"/>
    </source>
</evidence>
<evidence type="ECO:0000313" key="7">
    <source>
        <dbReference type="EMBL" id="OGE90917.1"/>
    </source>
</evidence>
<dbReference type="EMBL" id="MFEO01000005">
    <property type="protein sequence ID" value="OGE90917.1"/>
    <property type="molecule type" value="Genomic_DNA"/>
</dbReference>
<dbReference type="InterPro" id="IPR008181">
    <property type="entry name" value="dUTPase"/>
</dbReference>
<dbReference type="STRING" id="1817828.A2722_00690"/>
<evidence type="ECO:0000256" key="1">
    <source>
        <dbReference type="ARBA" id="ARBA00006581"/>
    </source>
</evidence>
<dbReference type="GO" id="GO:0000287">
    <property type="term" value="F:magnesium ion binding"/>
    <property type="evidence" value="ECO:0007669"/>
    <property type="project" value="InterPro"/>
</dbReference>
<evidence type="ECO:0000256" key="3">
    <source>
        <dbReference type="ARBA" id="ARBA00022801"/>
    </source>
</evidence>
<dbReference type="Pfam" id="PF00692">
    <property type="entry name" value="dUTPase"/>
    <property type="match status" value="1"/>
</dbReference>
<organism evidence="7 8">
    <name type="scientific">Candidatus Doudnabacteria bacterium RIFCSPHIGHO2_01_FULL_50_11</name>
    <dbReference type="NCBI Taxonomy" id="1817828"/>
    <lineage>
        <taxon>Bacteria</taxon>
        <taxon>Candidatus Doudnaibacteriota</taxon>
    </lineage>
</organism>
<protein>
    <recommendedName>
        <fullName evidence="2">dUTP diphosphatase</fullName>
        <ecNumber evidence="2">3.6.1.23</ecNumber>
    </recommendedName>
</protein>
<dbReference type="EC" id="3.6.1.23" evidence="2"/>
<dbReference type="AlphaFoldDB" id="A0A1F5PM14"/>
<dbReference type="Proteomes" id="UP000178377">
    <property type="component" value="Unassembled WGS sequence"/>
</dbReference>
<evidence type="ECO:0000256" key="2">
    <source>
        <dbReference type="ARBA" id="ARBA00012379"/>
    </source>
</evidence>
<dbReference type="PANTHER" id="PTHR11241">
    <property type="entry name" value="DEOXYURIDINE 5'-TRIPHOSPHATE NUCLEOTIDOHYDROLASE"/>
    <property type="match status" value="1"/>
</dbReference>